<dbReference type="EMBL" id="CP017269">
    <property type="protein sequence ID" value="AOT71397.1"/>
    <property type="molecule type" value="Genomic_DNA"/>
</dbReference>
<gene>
    <name evidence="2" type="ORF">Gferi_18820</name>
</gene>
<evidence type="ECO:0000313" key="2">
    <source>
        <dbReference type="EMBL" id="AOT71397.1"/>
    </source>
</evidence>
<dbReference type="AlphaFoldDB" id="A0A1D8GKF5"/>
<dbReference type="Pfam" id="PF01656">
    <property type="entry name" value="CbiA"/>
    <property type="match status" value="1"/>
</dbReference>
<name>A0A1D8GKF5_9FIRM</name>
<dbReference type="InterPro" id="IPR002586">
    <property type="entry name" value="CobQ/CobB/MinD/ParA_Nub-bd_dom"/>
</dbReference>
<protein>
    <submittedName>
        <fullName evidence="2">ATP-binding protein</fullName>
    </submittedName>
</protein>
<reference evidence="2 3" key="1">
    <citation type="submission" date="2016-09" db="EMBL/GenBank/DDBJ databases">
        <title>Genomic analysis reveals versatility of anaerobic energy metabolism of Geosporobacter ferrireducens IRF9 of phylum Firmicutes.</title>
        <authorList>
            <person name="Kim S.-J."/>
        </authorList>
    </citation>
    <scope>NUCLEOTIDE SEQUENCE [LARGE SCALE GENOMIC DNA]</scope>
    <source>
        <strain evidence="2 3">IRF9</strain>
    </source>
</reference>
<sequence length="224" mass="24828">MQNDLRIRVIIGHYGSGKTEFAVNYAIKLAQMGKKVALADLDIVNPYFRSREKQEMLETMGITVIGSALEKSKGSDLPAVAAAVLGPMQDPSCEVILDVGGDSVGARALARYHSYFQKGSYDMFCVLNANRPGTQNVEDAIQHLQAIERMARASVTGLINNTHLLRETSAEDVLRGQQLVKQVSEALHIPIRYVSTLEEVARQLPADMEGAIFPIKMYMREDWM</sequence>
<dbReference type="GO" id="GO:0005524">
    <property type="term" value="F:ATP binding"/>
    <property type="evidence" value="ECO:0007669"/>
    <property type="project" value="UniProtKB-KW"/>
</dbReference>
<dbReference type="SUPFAM" id="SSF52540">
    <property type="entry name" value="P-loop containing nucleoside triphosphate hydrolases"/>
    <property type="match status" value="1"/>
</dbReference>
<dbReference type="RefSeq" id="WP_069979186.1">
    <property type="nucleotide sequence ID" value="NZ_CP017269.1"/>
</dbReference>
<keyword evidence="2" id="KW-0547">Nucleotide-binding</keyword>
<keyword evidence="2" id="KW-0067">ATP-binding</keyword>
<dbReference type="Gene3D" id="3.40.50.300">
    <property type="entry name" value="P-loop containing nucleotide triphosphate hydrolases"/>
    <property type="match status" value="1"/>
</dbReference>
<dbReference type="InterPro" id="IPR027417">
    <property type="entry name" value="P-loop_NTPase"/>
</dbReference>
<feature type="domain" description="CobQ/CobB/MinD/ParA nucleotide binding" evidence="1">
    <location>
        <begin position="15"/>
        <end position="167"/>
    </location>
</feature>
<accession>A0A1D8GKF5</accession>
<dbReference type="Proteomes" id="UP000095743">
    <property type="component" value="Chromosome"/>
</dbReference>
<proteinExistence type="predicted"/>
<dbReference type="STRING" id="1424294.Gferi_18820"/>
<organism evidence="2 3">
    <name type="scientific">Geosporobacter ferrireducens</name>
    <dbReference type="NCBI Taxonomy" id="1424294"/>
    <lineage>
        <taxon>Bacteria</taxon>
        <taxon>Bacillati</taxon>
        <taxon>Bacillota</taxon>
        <taxon>Clostridia</taxon>
        <taxon>Peptostreptococcales</taxon>
        <taxon>Thermotaleaceae</taxon>
        <taxon>Geosporobacter</taxon>
    </lineage>
</organism>
<evidence type="ECO:0000259" key="1">
    <source>
        <dbReference type="Pfam" id="PF01656"/>
    </source>
</evidence>
<keyword evidence="3" id="KW-1185">Reference proteome</keyword>
<dbReference type="OrthoDB" id="9779501at2"/>
<evidence type="ECO:0000313" key="3">
    <source>
        <dbReference type="Proteomes" id="UP000095743"/>
    </source>
</evidence>
<dbReference type="KEGG" id="gfe:Gferi_18820"/>